<dbReference type="InterPro" id="IPR005785">
    <property type="entry name" value="B_amino_transI"/>
</dbReference>
<evidence type="ECO:0000256" key="17">
    <source>
        <dbReference type="RuleBase" id="RU364094"/>
    </source>
</evidence>
<comment type="catalytic activity">
    <reaction evidence="12 17">
        <text>L-valine + 2-oxoglutarate = 3-methyl-2-oxobutanoate + L-glutamate</text>
        <dbReference type="Rhea" id="RHEA:24813"/>
        <dbReference type="ChEBI" id="CHEBI:11851"/>
        <dbReference type="ChEBI" id="CHEBI:16810"/>
        <dbReference type="ChEBI" id="CHEBI:29985"/>
        <dbReference type="ChEBI" id="CHEBI:57762"/>
        <dbReference type="EC" id="2.6.1.42"/>
    </reaction>
</comment>
<evidence type="ECO:0000256" key="9">
    <source>
        <dbReference type="ARBA" id="ARBA00022679"/>
    </source>
</evidence>
<name>Q1YLY9_AURMS</name>
<comment type="pathway">
    <text evidence="3 17">Amino-acid biosynthesis; L-isoleucine biosynthesis; L-isoleucine from 2-oxobutanoate: step 4/4.</text>
</comment>
<evidence type="ECO:0000256" key="13">
    <source>
        <dbReference type="ARBA" id="ARBA00048798"/>
    </source>
</evidence>
<dbReference type="NCBIfam" id="NF005146">
    <property type="entry name" value="PRK06606.1"/>
    <property type="match status" value="1"/>
</dbReference>
<dbReference type="PANTHER" id="PTHR42743">
    <property type="entry name" value="AMINO-ACID AMINOTRANSFERASE"/>
    <property type="match status" value="1"/>
</dbReference>
<dbReference type="GO" id="GO:0009098">
    <property type="term" value="P:L-leucine biosynthetic process"/>
    <property type="evidence" value="ECO:0007669"/>
    <property type="project" value="UniProtKB-UniPathway"/>
</dbReference>
<evidence type="ECO:0000256" key="7">
    <source>
        <dbReference type="ARBA" id="ARBA00022576"/>
    </source>
</evidence>
<dbReference type="Proteomes" id="UP000000321">
    <property type="component" value="Unassembled WGS sequence"/>
</dbReference>
<evidence type="ECO:0000256" key="3">
    <source>
        <dbReference type="ARBA" id="ARBA00004824"/>
    </source>
</evidence>
<evidence type="ECO:0000256" key="4">
    <source>
        <dbReference type="ARBA" id="ARBA00004931"/>
    </source>
</evidence>
<dbReference type="FunFam" id="3.20.10.10:FF:000002">
    <property type="entry name" value="D-alanine aminotransferase"/>
    <property type="match status" value="1"/>
</dbReference>
<feature type="region of interest" description="Disordered" evidence="18">
    <location>
        <begin position="1"/>
        <end position="39"/>
    </location>
</feature>
<accession>Q1YLY9</accession>
<dbReference type="GO" id="GO:0052656">
    <property type="term" value="F:L-isoleucine-2-oxoglutarate transaminase activity"/>
    <property type="evidence" value="ECO:0007669"/>
    <property type="project" value="RHEA"/>
</dbReference>
<comment type="cofactor">
    <cofactor evidence="1 16">
        <name>pyridoxal 5'-phosphate</name>
        <dbReference type="ChEBI" id="CHEBI:597326"/>
    </cofactor>
</comment>
<dbReference type="GO" id="GO:0052654">
    <property type="term" value="F:L-leucine-2-oxoglutarate transaminase activity"/>
    <property type="evidence" value="ECO:0007669"/>
    <property type="project" value="RHEA"/>
</dbReference>
<dbReference type="NCBIfam" id="NF005726">
    <property type="entry name" value="PRK07544.1"/>
    <property type="match status" value="1"/>
</dbReference>
<sequence length="355" mass="39475">MPARVETVACDHSPPGPLSASGYPHQEDRTQSADKPRIGQKPIAVTPRIGRTPGQASTTMSSVPFDQLDGEIWYNGEFLPWKDAKVHVLTHGLHYASAVFEGERAYGGTVFKLREHTERLIASGRMIGFEIPYSADEIDAATNELLVRQGFTDAYVRPIAFRGSEMMGVSAQKNRINVAIAIWQWPSYFDPEQRMKGIRLDLAEYRRPDPRTAPSKAKATGLYMICTISKHAAEAKGYADALMLDWRGQVAEATGANVFFVKDGIIHTPTPDCFLDGITRRTVIELAKRRGIEVRERAIMPEELADFDECFLCGTAAEVTPVSEIAEWRFTPGETTRRLVEDYTAVVQPQRAAAE</sequence>
<organism evidence="19 20">
    <name type="scientific">Aurantimonas manganoxydans (strain ATCC BAA-1229 / DSM 21871 / SI85-9A1)</name>
    <dbReference type="NCBI Taxonomy" id="287752"/>
    <lineage>
        <taxon>Bacteria</taxon>
        <taxon>Pseudomonadati</taxon>
        <taxon>Pseudomonadota</taxon>
        <taxon>Alphaproteobacteria</taxon>
        <taxon>Hyphomicrobiales</taxon>
        <taxon>Aurantimonadaceae</taxon>
        <taxon>Aurantimonas</taxon>
    </lineage>
</organism>
<reference evidence="19 20" key="1">
    <citation type="journal article" date="2008" name="Appl. Environ. Microbiol.">
        <title>Genomic insights into Mn(II) oxidation by the marine alphaproteobacterium Aurantimonas sp. strain SI85-9A1.</title>
        <authorList>
            <person name="Dick G.J."/>
            <person name="Podell S."/>
            <person name="Johnson H.A."/>
            <person name="Rivera-Espinoza Y."/>
            <person name="Bernier-Latmani R."/>
            <person name="McCarthy J.K."/>
            <person name="Torpey J.W."/>
            <person name="Clement B.G."/>
            <person name="Gaasterland T."/>
            <person name="Tebo B.M."/>
        </authorList>
    </citation>
    <scope>NUCLEOTIDE SEQUENCE [LARGE SCALE GENOMIC DNA]</scope>
    <source>
        <strain evidence="19 20">SI85-9A1</strain>
    </source>
</reference>
<dbReference type="EMBL" id="AAPJ01000001">
    <property type="protein sequence ID" value="EAS51592.1"/>
    <property type="molecule type" value="Genomic_DNA"/>
</dbReference>
<comment type="catalytic activity">
    <reaction evidence="13 17">
        <text>L-isoleucine + 2-oxoglutarate = (S)-3-methyl-2-oxopentanoate + L-glutamate</text>
        <dbReference type="Rhea" id="RHEA:24801"/>
        <dbReference type="ChEBI" id="CHEBI:16810"/>
        <dbReference type="ChEBI" id="CHEBI:29985"/>
        <dbReference type="ChEBI" id="CHEBI:35146"/>
        <dbReference type="ChEBI" id="CHEBI:58045"/>
        <dbReference type="EC" id="2.6.1.42"/>
    </reaction>
</comment>
<dbReference type="BioCyc" id="AURANTIMONAS:SI859A1_02408-MONOMER"/>
<dbReference type="PANTHER" id="PTHR42743:SF11">
    <property type="entry name" value="AMINODEOXYCHORISMATE LYASE"/>
    <property type="match status" value="1"/>
</dbReference>
<evidence type="ECO:0000256" key="12">
    <source>
        <dbReference type="ARBA" id="ARBA00048212"/>
    </source>
</evidence>
<comment type="pathway">
    <text evidence="5 17">Amino-acid biosynthesis; L-leucine biosynthesis; L-leucine from 3-methyl-2-oxobutanoate: step 4/4.</text>
</comment>
<dbReference type="UniPathway" id="UPA00049">
    <property type="reaction ID" value="UER00062"/>
</dbReference>
<protein>
    <recommendedName>
        <fullName evidence="17">Branched-chain-amino-acid aminotransferase</fullName>
        <shortName evidence="17">BCAT</shortName>
        <ecNumber evidence="17">2.6.1.42</ecNumber>
    </recommendedName>
</protein>
<evidence type="ECO:0000313" key="19">
    <source>
        <dbReference type="EMBL" id="EAS51592.1"/>
    </source>
</evidence>
<dbReference type="InterPro" id="IPR033939">
    <property type="entry name" value="BCAT_family"/>
</dbReference>
<dbReference type="Gene3D" id="3.20.10.10">
    <property type="entry name" value="D-amino Acid Aminotransferase, subunit A, domain 2"/>
    <property type="match status" value="1"/>
</dbReference>
<dbReference type="SUPFAM" id="SSF56752">
    <property type="entry name" value="D-aminoacid aminotransferase-like PLP-dependent enzymes"/>
    <property type="match status" value="1"/>
</dbReference>
<comment type="similarity">
    <text evidence="6 15">Belongs to the class-IV pyridoxal-phosphate-dependent aminotransferase family.</text>
</comment>
<dbReference type="GO" id="GO:0009099">
    <property type="term" value="P:L-valine biosynthetic process"/>
    <property type="evidence" value="ECO:0007669"/>
    <property type="project" value="UniProtKB-UniPathway"/>
</dbReference>
<feature type="compositionally biased region" description="Basic and acidic residues" evidence="18">
    <location>
        <begin position="25"/>
        <end position="37"/>
    </location>
</feature>
<comment type="function">
    <text evidence="2 17">Acts on leucine, isoleucine and valine.</text>
</comment>
<keyword evidence="8 17" id="KW-0028">Amino-acid biosynthesis</keyword>
<evidence type="ECO:0000256" key="10">
    <source>
        <dbReference type="ARBA" id="ARBA00022898"/>
    </source>
</evidence>
<dbReference type="InterPro" id="IPR043131">
    <property type="entry name" value="BCAT-like_N"/>
</dbReference>
<dbReference type="CDD" id="cd01557">
    <property type="entry name" value="BCAT_beta_family"/>
    <property type="match status" value="1"/>
</dbReference>
<evidence type="ECO:0000256" key="14">
    <source>
        <dbReference type="ARBA" id="ARBA00049229"/>
    </source>
</evidence>
<evidence type="ECO:0000256" key="5">
    <source>
        <dbReference type="ARBA" id="ARBA00005072"/>
    </source>
</evidence>
<dbReference type="InterPro" id="IPR043132">
    <property type="entry name" value="BCAT-like_C"/>
</dbReference>
<comment type="caution">
    <text evidence="19">The sequence shown here is derived from an EMBL/GenBank/DDBJ whole genome shotgun (WGS) entry which is preliminary data.</text>
</comment>
<dbReference type="InterPro" id="IPR050571">
    <property type="entry name" value="Class-IV_PLP-Dep_Aminotrnsfr"/>
</dbReference>
<comment type="catalytic activity">
    <reaction evidence="14 17">
        <text>L-leucine + 2-oxoglutarate = 4-methyl-2-oxopentanoate + L-glutamate</text>
        <dbReference type="Rhea" id="RHEA:18321"/>
        <dbReference type="ChEBI" id="CHEBI:16810"/>
        <dbReference type="ChEBI" id="CHEBI:17865"/>
        <dbReference type="ChEBI" id="CHEBI:29985"/>
        <dbReference type="ChEBI" id="CHEBI:57427"/>
        <dbReference type="EC" id="2.6.1.42"/>
    </reaction>
</comment>
<evidence type="ECO:0000313" key="20">
    <source>
        <dbReference type="Proteomes" id="UP000000321"/>
    </source>
</evidence>
<evidence type="ECO:0000256" key="16">
    <source>
        <dbReference type="RuleBase" id="RU004516"/>
    </source>
</evidence>
<evidence type="ECO:0000256" key="8">
    <source>
        <dbReference type="ARBA" id="ARBA00022605"/>
    </source>
</evidence>
<dbReference type="HOGENOM" id="CLU_020844_3_1_5"/>
<proteinExistence type="inferred from homology"/>
<dbReference type="AlphaFoldDB" id="Q1YLY9"/>
<keyword evidence="11 17" id="KW-0100">Branched-chain amino acid biosynthesis</keyword>
<dbReference type="InterPro" id="IPR018300">
    <property type="entry name" value="Aminotrans_IV_CS"/>
</dbReference>
<evidence type="ECO:0000256" key="2">
    <source>
        <dbReference type="ARBA" id="ARBA00003109"/>
    </source>
</evidence>
<dbReference type="Gene3D" id="3.30.470.10">
    <property type="match status" value="1"/>
</dbReference>
<evidence type="ECO:0000256" key="18">
    <source>
        <dbReference type="SAM" id="MobiDB-lite"/>
    </source>
</evidence>
<dbReference type="InterPro" id="IPR001544">
    <property type="entry name" value="Aminotrans_IV"/>
</dbReference>
<evidence type="ECO:0000256" key="15">
    <source>
        <dbReference type="RuleBase" id="RU004106"/>
    </source>
</evidence>
<comment type="pathway">
    <text evidence="4 17">Amino-acid biosynthesis; L-valine biosynthesis; L-valine from pyruvate: step 4/4.</text>
</comment>
<dbReference type="UniPathway" id="UPA00048">
    <property type="reaction ID" value="UER00073"/>
</dbReference>
<dbReference type="NCBIfam" id="TIGR01122">
    <property type="entry name" value="ilvE_I"/>
    <property type="match status" value="1"/>
</dbReference>
<keyword evidence="9 17" id="KW-0808">Transferase</keyword>
<dbReference type="GO" id="GO:0009097">
    <property type="term" value="P:isoleucine biosynthetic process"/>
    <property type="evidence" value="ECO:0007669"/>
    <property type="project" value="UniProtKB-UniPathway"/>
</dbReference>
<dbReference type="InterPro" id="IPR036038">
    <property type="entry name" value="Aminotransferase-like"/>
</dbReference>
<dbReference type="Pfam" id="PF01063">
    <property type="entry name" value="Aminotran_4"/>
    <property type="match status" value="1"/>
</dbReference>
<dbReference type="EC" id="2.6.1.42" evidence="17"/>
<keyword evidence="7 17" id="KW-0032">Aminotransferase</keyword>
<gene>
    <name evidence="17" type="primary">ilvE</name>
    <name evidence="19" type="ORF">SI859A1_02408</name>
</gene>
<keyword evidence="20" id="KW-1185">Reference proteome</keyword>
<dbReference type="GO" id="GO:0052655">
    <property type="term" value="F:L-valine-2-oxoglutarate transaminase activity"/>
    <property type="evidence" value="ECO:0007669"/>
    <property type="project" value="RHEA"/>
</dbReference>
<dbReference type="UniPathway" id="UPA00047">
    <property type="reaction ID" value="UER00058"/>
</dbReference>
<evidence type="ECO:0000256" key="11">
    <source>
        <dbReference type="ARBA" id="ARBA00023304"/>
    </source>
</evidence>
<evidence type="ECO:0000256" key="6">
    <source>
        <dbReference type="ARBA" id="ARBA00009320"/>
    </source>
</evidence>
<keyword evidence="10 16" id="KW-0663">Pyridoxal phosphate</keyword>
<dbReference type="PROSITE" id="PS00770">
    <property type="entry name" value="AA_TRANSFER_CLASS_4"/>
    <property type="match status" value="1"/>
</dbReference>
<evidence type="ECO:0000256" key="1">
    <source>
        <dbReference type="ARBA" id="ARBA00001933"/>
    </source>
</evidence>